<feature type="chain" id="PRO_5010246775" description="Thioredoxin domain-containing protein" evidence="1">
    <location>
        <begin position="19"/>
        <end position="662"/>
    </location>
</feature>
<feature type="signal peptide" evidence="1">
    <location>
        <begin position="1"/>
        <end position="18"/>
    </location>
</feature>
<organism evidence="3 4">
    <name type="scientific">Mucilaginibacter polytrichastri</name>
    <dbReference type="NCBI Taxonomy" id="1302689"/>
    <lineage>
        <taxon>Bacteria</taxon>
        <taxon>Pseudomonadati</taxon>
        <taxon>Bacteroidota</taxon>
        <taxon>Sphingobacteriia</taxon>
        <taxon>Sphingobacteriales</taxon>
        <taxon>Sphingobacteriaceae</taxon>
        <taxon>Mucilaginibacter</taxon>
    </lineage>
</organism>
<dbReference type="SUPFAM" id="SSF52833">
    <property type="entry name" value="Thioredoxin-like"/>
    <property type="match status" value="1"/>
</dbReference>
<gene>
    <name evidence="3" type="ORF">RG47T_5220</name>
</gene>
<dbReference type="InterPro" id="IPR013766">
    <property type="entry name" value="Thioredoxin_domain"/>
</dbReference>
<keyword evidence="4" id="KW-1185">Reference proteome</keyword>
<dbReference type="AlphaFoldDB" id="A0A1Q5ZRX9"/>
<dbReference type="InterPro" id="IPR050553">
    <property type="entry name" value="Thioredoxin_ResA/DsbE_sf"/>
</dbReference>
<dbReference type="PANTHER" id="PTHR42852">
    <property type="entry name" value="THIOL:DISULFIDE INTERCHANGE PROTEIN DSBE"/>
    <property type="match status" value="1"/>
</dbReference>
<dbReference type="GO" id="GO:0016209">
    <property type="term" value="F:antioxidant activity"/>
    <property type="evidence" value="ECO:0007669"/>
    <property type="project" value="InterPro"/>
</dbReference>
<feature type="domain" description="Thioredoxin" evidence="2">
    <location>
        <begin position="503"/>
        <end position="660"/>
    </location>
</feature>
<dbReference type="CDD" id="cd02966">
    <property type="entry name" value="TlpA_like_family"/>
    <property type="match status" value="1"/>
</dbReference>
<comment type="caution">
    <text evidence="3">The sequence shown here is derived from an EMBL/GenBank/DDBJ whole genome shotgun (WGS) entry which is preliminary data.</text>
</comment>
<protein>
    <recommendedName>
        <fullName evidence="2">Thioredoxin domain-containing protein</fullName>
    </recommendedName>
</protein>
<dbReference type="Proteomes" id="UP000186720">
    <property type="component" value="Unassembled WGS sequence"/>
</dbReference>
<dbReference type="GO" id="GO:0016491">
    <property type="term" value="F:oxidoreductase activity"/>
    <property type="evidence" value="ECO:0007669"/>
    <property type="project" value="InterPro"/>
</dbReference>
<dbReference type="InterPro" id="IPR000866">
    <property type="entry name" value="AhpC/TSA"/>
</dbReference>
<name>A0A1Q5ZRX9_9SPHI</name>
<keyword evidence="1" id="KW-0732">Signal</keyword>
<dbReference type="Gene3D" id="3.40.30.10">
    <property type="entry name" value="Glutaredoxin"/>
    <property type="match status" value="1"/>
</dbReference>
<evidence type="ECO:0000259" key="2">
    <source>
        <dbReference type="PROSITE" id="PS51352"/>
    </source>
</evidence>
<evidence type="ECO:0000256" key="1">
    <source>
        <dbReference type="SAM" id="SignalP"/>
    </source>
</evidence>
<dbReference type="EMBL" id="MPPL01000002">
    <property type="protein sequence ID" value="OKS84530.1"/>
    <property type="molecule type" value="Genomic_DNA"/>
</dbReference>
<evidence type="ECO:0000313" key="3">
    <source>
        <dbReference type="EMBL" id="OKS84530.1"/>
    </source>
</evidence>
<dbReference type="RefSeq" id="WP_074493850.1">
    <property type="nucleotide sequence ID" value="NZ_FPAM01000021.1"/>
</dbReference>
<dbReference type="OrthoDB" id="634996at2"/>
<evidence type="ECO:0000313" key="4">
    <source>
        <dbReference type="Proteomes" id="UP000186720"/>
    </source>
</evidence>
<dbReference type="InterPro" id="IPR036249">
    <property type="entry name" value="Thioredoxin-like_sf"/>
</dbReference>
<dbReference type="PANTHER" id="PTHR42852:SF13">
    <property type="entry name" value="PROTEIN DIPZ"/>
    <property type="match status" value="1"/>
</dbReference>
<dbReference type="Pfam" id="PF00578">
    <property type="entry name" value="AhpC-TSA"/>
    <property type="match status" value="1"/>
</dbReference>
<accession>A0A1Q5ZRX9</accession>
<proteinExistence type="predicted"/>
<sequence>MFKYILASLMLLFTCAKAQVISNRTSVVPQKPIPGKPLELLYNARLSPLDKAKQVKAAFYQFSDYKWYTDTAFMEAQDSNLKATFNLLPGASFAAVKFYQGNLRAPDSSDNNSEKGFVVRITSSKGKRLPGAALAEAVFKLPGYSGGIPGYFAGNSAKLSADSLALLLNEELKQKDSKPSRFVHYYLALQRAIKGLQFKSDAPAILNMLLEDKDLTEDDLVEIQRVKQFDLKDEAGAAKLRTDILAKYPNGKFARLEAFQGIIKDAKSNEQIIANGEAFLKKFPIAEWRKHPDNQDYIYYGAYRNLAIAYFDSGNFDALIRLRPDWDFKTEDEIYRWNVGRAYMHKTVEFKKLQPLADSLYKDLLTKINDGSYSTDFDSKVQAQDNAYEQLKNRTEDQINIHYLAGDYKGSLAYFEMLRPQDKFANADLNAIHVDMLAKTDQKQLIQPLLENSVRANAVTPAMFNRLKEVYEQHGNTEGYDNYLASLKSADKMSQLQATVKAHMLNKDIMPFAMEDSNGNIVRSTDWGDKIVVIDFWATWCRPCIAAFPGMQMLVDKYAKDPKVDFYFVGTMQFGDYKQKVKDFMKREGWRFKVLHDGINKKTGEEDEVFSTFAKMFNSSGIPRKVILKDGIMRYTTEGYGGSPSELEDEISYAVEMLKAEK</sequence>
<dbReference type="STRING" id="1302689.RG47T_5220"/>
<reference evidence="3 4" key="1">
    <citation type="submission" date="2016-11" db="EMBL/GenBank/DDBJ databases">
        <title>Whole Genome Sequencing of Mucilaginibacter polytrichastri RG4-7(T) isolated from the moss sample.</title>
        <authorList>
            <person name="Li Y."/>
        </authorList>
    </citation>
    <scope>NUCLEOTIDE SEQUENCE [LARGE SCALE GENOMIC DNA]</scope>
    <source>
        <strain evidence="3 4">RG4-7</strain>
    </source>
</reference>
<dbReference type="PROSITE" id="PS51352">
    <property type="entry name" value="THIOREDOXIN_2"/>
    <property type="match status" value="1"/>
</dbReference>